<comment type="caution">
    <text evidence="2">The sequence shown here is derived from an EMBL/GenBank/DDBJ whole genome shotgun (WGS) entry which is preliminary data.</text>
</comment>
<sequence length="127" mass="13483">MTTVPGSLEDLIASWSAAERAGDAAALASLLDDGFLAVGPRGYLRDKGQWVTRYSSKTVVNTSFALGEQVVRLFGDTAIVTIAQSQSGTNDGKDTTGTFRFTLVAQRRGSQWSIVGLFISPRPDAIG</sequence>
<dbReference type="SUPFAM" id="SSF54427">
    <property type="entry name" value="NTF2-like"/>
    <property type="match status" value="1"/>
</dbReference>
<dbReference type="InterPro" id="IPR032710">
    <property type="entry name" value="NTF2-like_dom_sf"/>
</dbReference>
<dbReference type="RefSeq" id="WP_063276288.1">
    <property type="nucleotide sequence ID" value="NZ_LQMT02000005.1"/>
</dbReference>
<accession>A0A1W2M322</accession>
<evidence type="ECO:0000259" key="1">
    <source>
        <dbReference type="Pfam" id="PF14534"/>
    </source>
</evidence>
<evidence type="ECO:0000313" key="3">
    <source>
        <dbReference type="Proteomes" id="UP000076660"/>
    </source>
</evidence>
<feature type="domain" description="DUF4440" evidence="1">
    <location>
        <begin position="9"/>
        <end position="114"/>
    </location>
</feature>
<dbReference type="InterPro" id="IPR027843">
    <property type="entry name" value="DUF4440"/>
</dbReference>
<reference evidence="2 3" key="1">
    <citation type="submission" date="2016-12" db="EMBL/GenBank/DDBJ databases">
        <title>Amycolatopsis keratiniphila subsp. keratiniphila genome sequencing and assembly.</title>
        <authorList>
            <person name="Mayilraj S."/>
            <person name="Kaur N."/>
        </authorList>
    </citation>
    <scope>NUCLEOTIDE SEQUENCE [LARGE SCALE GENOMIC DNA]</scope>
    <source>
        <strain evidence="2 3">DSM 44409</strain>
    </source>
</reference>
<protein>
    <recommendedName>
        <fullName evidence="1">DUF4440 domain-containing protein</fullName>
    </recommendedName>
</protein>
<gene>
    <name evidence="2" type="ORF">AVR91_0203645</name>
</gene>
<dbReference type="Proteomes" id="UP000076660">
    <property type="component" value="Unassembled WGS sequence"/>
</dbReference>
<dbReference type="Gene3D" id="3.10.450.50">
    <property type="match status" value="1"/>
</dbReference>
<dbReference type="EMBL" id="LQMT02000005">
    <property type="protein sequence ID" value="ONF74390.1"/>
    <property type="molecule type" value="Genomic_DNA"/>
</dbReference>
<dbReference type="OrthoDB" id="884581at2"/>
<organism evidence="2 3">
    <name type="scientific">Amycolatopsis keratiniphila subsp. keratiniphila</name>
    <dbReference type="NCBI Taxonomy" id="227715"/>
    <lineage>
        <taxon>Bacteria</taxon>
        <taxon>Bacillati</taxon>
        <taxon>Actinomycetota</taxon>
        <taxon>Actinomycetes</taxon>
        <taxon>Pseudonocardiales</taxon>
        <taxon>Pseudonocardiaceae</taxon>
        <taxon>Amycolatopsis</taxon>
        <taxon>Amycolatopsis japonica group</taxon>
    </lineage>
</organism>
<dbReference type="AlphaFoldDB" id="A0A1W2M322"/>
<name>A0A1W2M322_9PSEU</name>
<evidence type="ECO:0000313" key="2">
    <source>
        <dbReference type="EMBL" id="ONF74390.1"/>
    </source>
</evidence>
<dbReference type="Pfam" id="PF14534">
    <property type="entry name" value="DUF4440"/>
    <property type="match status" value="1"/>
</dbReference>
<proteinExistence type="predicted"/>